<reference evidence="10 11" key="1">
    <citation type="submission" date="2011-09" db="EMBL/GenBank/DDBJ databases">
        <authorList>
            <person name="Weinstock G."/>
            <person name="Sodergren E."/>
            <person name="Clifton S."/>
            <person name="Fulton L."/>
            <person name="Fulton B."/>
            <person name="Courtney L."/>
            <person name="Fronick C."/>
            <person name="Harrison M."/>
            <person name="Strong C."/>
            <person name="Farmer C."/>
            <person name="Delahaunty K."/>
            <person name="Markovic C."/>
            <person name="Hall O."/>
            <person name="Minx P."/>
            <person name="Tomlinson C."/>
            <person name="Mitreva M."/>
            <person name="Hou S."/>
            <person name="Chen J."/>
            <person name="Wollam A."/>
            <person name="Pepin K.H."/>
            <person name="Johnson M."/>
            <person name="Bhonagiri V."/>
            <person name="Zhang X."/>
            <person name="Suruliraj S."/>
            <person name="Warren W."/>
            <person name="Chinwalla A."/>
            <person name="Mardis E.R."/>
            <person name="Wilson R.K."/>
        </authorList>
    </citation>
    <scope>NUCLEOTIDE SEQUENCE [LARGE SCALE GENOMIC DNA]</scope>
    <source>
        <strain evidence="10 11">F0435</strain>
    </source>
</reference>
<keyword evidence="1" id="KW-0134">Cell wall</keyword>
<feature type="region of interest" description="Disordered" evidence="6">
    <location>
        <begin position="231"/>
        <end position="264"/>
    </location>
</feature>
<evidence type="ECO:0000259" key="9">
    <source>
        <dbReference type="Pfam" id="PF06458"/>
    </source>
</evidence>
<feature type="domain" description="MucBP" evidence="9">
    <location>
        <begin position="342"/>
        <end position="398"/>
    </location>
</feature>
<dbReference type="InterPro" id="IPR019931">
    <property type="entry name" value="LPXTG_anchor"/>
</dbReference>
<dbReference type="Proteomes" id="UP000005025">
    <property type="component" value="Unassembled WGS sequence"/>
</dbReference>
<keyword evidence="7" id="KW-1133">Transmembrane helix</keyword>
<feature type="domain" description="MucBP" evidence="9">
    <location>
        <begin position="62"/>
        <end position="129"/>
    </location>
</feature>
<name>H1LC06_9LACO</name>
<keyword evidence="2" id="KW-0964">Secreted</keyword>
<feature type="compositionally biased region" description="Polar residues" evidence="6">
    <location>
        <begin position="136"/>
        <end position="184"/>
    </location>
</feature>
<evidence type="ECO:0000256" key="5">
    <source>
        <dbReference type="ARBA" id="ARBA00023088"/>
    </source>
</evidence>
<evidence type="ECO:0000259" key="8">
    <source>
        <dbReference type="Pfam" id="PF00746"/>
    </source>
</evidence>
<dbReference type="NCBIfam" id="TIGR01167">
    <property type="entry name" value="LPXTG_anchor"/>
    <property type="match status" value="1"/>
</dbReference>
<feature type="compositionally biased region" description="Basic and acidic residues" evidence="6">
    <location>
        <begin position="194"/>
        <end position="210"/>
    </location>
</feature>
<evidence type="ECO:0000313" key="11">
    <source>
        <dbReference type="Proteomes" id="UP000005025"/>
    </source>
</evidence>
<feature type="domain" description="Gram-positive cocci surface proteins LPxTG" evidence="8">
    <location>
        <begin position="442"/>
        <end position="480"/>
    </location>
</feature>
<accession>H1LC06</accession>
<dbReference type="EMBL" id="AGRJ01000009">
    <property type="protein sequence ID" value="EHO54478.1"/>
    <property type="molecule type" value="Genomic_DNA"/>
</dbReference>
<dbReference type="OrthoDB" id="2329624at2"/>
<evidence type="ECO:0000313" key="10">
    <source>
        <dbReference type="EMBL" id="EHO54478.1"/>
    </source>
</evidence>
<feature type="compositionally biased region" description="Polar residues" evidence="6">
    <location>
        <begin position="409"/>
        <end position="419"/>
    </location>
</feature>
<keyword evidence="4" id="KW-0677">Repeat</keyword>
<dbReference type="AlphaFoldDB" id="H1LC06"/>
<dbReference type="STRING" id="797516.HMPREF9104_00118"/>
<gene>
    <name evidence="10" type="ORF">HMPREF9104_00118</name>
</gene>
<keyword evidence="7" id="KW-0472">Membrane</keyword>
<evidence type="ECO:0000256" key="1">
    <source>
        <dbReference type="ARBA" id="ARBA00022512"/>
    </source>
</evidence>
<dbReference type="InterPro" id="IPR009459">
    <property type="entry name" value="MucBP_dom"/>
</dbReference>
<feature type="compositionally biased region" description="Basic and acidic residues" evidence="6">
    <location>
        <begin position="421"/>
        <end position="430"/>
    </location>
</feature>
<keyword evidence="5" id="KW-0572">Peptidoglycan-anchor</keyword>
<comment type="caution">
    <text evidence="10">The sequence shown here is derived from an EMBL/GenBank/DDBJ whole genome shotgun (WGS) entry which is preliminary data.</text>
</comment>
<keyword evidence="7" id="KW-0812">Transmembrane</keyword>
<proteinExistence type="predicted"/>
<feature type="transmembrane region" description="Helical" evidence="7">
    <location>
        <begin position="12"/>
        <end position="32"/>
    </location>
</feature>
<sequence>MNTEMEVFILKNWFVLSFMMFGMAVPMIQYQYGIVASAAEFPPHIVAAKPYPPNFKSNGLATVTVKFTTENGQAIKGNYIIQNEQLYQPLDLSNDSEIVIPGYELTSISKRRLKTTIHKSDHQVILKYTPVAVEQPTPQETKTSNEVGNPNKENSAAGSQQTVVKSTEATGTQSANHSNNNQSPDFKLGQIDQAVDKHETPGNNHPKNESNGKNLSAKTGAVNKTVEGHLPIEQPFGNKGSVLTSTDQSKSQPKSSDLSQLPNGVIGKQPADILNETVYLSGVDNHGNQLFSRSTTVSTTELPNLLANNVDYYGYKWQRSTYDDKRHMITHHYVPERASFKVIHLDNAGHQISSKQINAEFGSMVTIAPRTIKGYHCLDKSRTIKLVSMFPEDVQFHYRRDNFEDKSSRVSQAKAQPKQSEAIRSKHVSDSKLASHSRLADKQDSRKHLPQTGDTTFKAGPLIGILMLLGLISLKVIKHRP</sequence>
<feature type="region of interest" description="Disordered" evidence="6">
    <location>
        <begin position="129"/>
        <end position="216"/>
    </location>
</feature>
<evidence type="ECO:0000256" key="7">
    <source>
        <dbReference type="SAM" id="Phobius"/>
    </source>
</evidence>
<organism evidence="10 11">
    <name type="scientific">Lentilactobacillus kisonensis F0435</name>
    <dbReference type="NCBI Taxonomy" id="797516"/>
    <lineage>
        <taxon>Bacteria</taxon>
        <taxon>Bacillati</taxon>
        <taxon>Bacillota</taxon>
        <taxon>Bacilli</taxon>
        <taxon>Lactobacillales</taxon>
        <taxon>Lactobacillaceae</taxon>
        <taxon>Lentilactobacillus</taxon>
    </lineage>
</organism>
<evidence type="ECO:0000256" key="4">
    <source>
        <dbReference type="ARBA" id="ARBA00022737"/>
    </source>
</evidence>
<protein>
    <submittedName>
        <fullName evidence="10">LPXTG-motif protein cell wall anchor domain protein</fullName>
    </submittedName>
</protein>
<keyword evidence="3" id="KW-0732">Signal</keyword>
<evidence type="ECO:0000256" key="6">
    <source>
        <dbReference type="SAM" id="MobiDB-lite"/>
    </source>
</evidence>
<feature type="region of interest" description="Disordered" evidence="6">
    <location>
        <begin position="405"/>
        <end position="453"/>
    </location>
</feature>
<dbReference type="Pfam" id="PF06458">
    <property type="entry name" value="MucBP"/>
    <property type="match status" value="2"/>
</dbReference>
<dbReference type="Pfam" id="PF00746">
    <property type="entry name" value="Gram_pos_anchor"/>
    <property type="match status" value="1"/>
</dbReference>
<evidence type="ECO:0000256" key="3">
    <source>
        <dbReference type="ARBA" id="ARBA00022729"/>
    </source>
</evidence>
<dbReference type="PATRIC" id="fig|797516.3.peg.107"/>
<dbReference type="HOGENOM" id="CLU_567162_0_0_9"/>
<feature type="compositionally biased region" description="Polar residues" evidence="6">
    <location>
        <begin position="241"/>
        <end position="262"/>
    </location>
</feature>
<feature type="compositionally biased region" description="Basic and acidic residues" evidence="6">
    <location>
        <begin position="438"/>
        <end position="447"/>
    </location>
</feature>
<evidence type="ECO:0000256" key="2">
    <source>
        <dbReference type="ARBA" id="ARBA00022525"/>
    </source>
</evidence>